<keyword evidence="3" id="KW-0812">Transmembrane</keyword>
<dbReference type="AlphaFoldDB" id="A0A7G7MFW1"/>
<sequence length="1232" mass="127812">MAFTIATGVLKVTADTTKAVSALAALGGAAGLAGGALAALPALGAAAGGIGGVLAGSFRGVGEALKGYTADQKAATSASTKSAAQEAANARQIRDAKRAISDANKNAAQVAQESTAKINAAVQDQVSTARRGAEAISRAQENQAEVARNGADAIASASARVEDALRSEARAQENLTDAREDAARALDDLREKVDDFGLSQEGAAIRVIEAEQELAAVNADATATALDRRKAAYDLAVAQERVSDLTREQAEAQGELTEAEAKGVDGADNVRSAQEKLADAHRGTESAQANLAKTQREAAQANVDAAKKVSEAQRSAAEANAEAAAKVAETRQAAAQAESEAAQGVADALQNLADVQASQAESMAAATGAASAYATAMADLSPPARALVEQLNSMRPLVRELSDTSAAAFLPGLTQMLKDSEGLFPIFNGFLQQSGEIMGQTARDFGALFKSDEFKANMQATLTNSLPLIQAFGDGLLLLTDRWNALGAASGPAIAGLSSGLDSVFAGLGGLFDNLTPGMDAFGVILDTTLGAVGSLLPMLGTLISVLANALAPAFAILMPLITEIIGGLVTGLTPILQALGPIVTILANVIATVLRAALVALQPIFVALADVLVELTPVIRQMATQFGDLLVAALNAVAPLLPIIVSALGDILAAVIPVATVFLKFATQLIEELAPFLPQLLNLFVQLINKALLPLLPPLMRLIEIALPPLIDLLTFLMPIIVAVGQHLVDDIAWVVNTIIIPVLNKLGDGLRSLVDGFNRTRNDINAAWSFVGDRIRAVRESVIDPALNAVKAAAQFVADKFVVVRDAISAAWMFAGDRIRQVVDSIVGPIFGGLRSATDAVGRAFESVSQWIARSWASIQEAARRPVQWVVDVVYNNGIRRVWNGIAQTFGMAQLGEVRFAGGGVLPGYSPGRDTIPAMLSPGEGVLTPEAVRMVGAGNVLALNKAASGRRAGSTPSGATGRQHFADGGIAGFFGNLLSGPVDAVKSLFAGVTGDADKTPGQGMWRDALVKLPGKVIDAVIAKAKTFVTDMLSFGGGGDGGSGVQRWAGVTSQALGIMGQNPGLVPTVLRRMNQESGGNPTVVNRWDSNWIKGTPSVGLMQVIGPTYRANRHPSFDTGPYSYGTSVNPLSNILASMRYALGRYGSLPSAYNRPGGYDAGGWLPTGQSSVFNGTRRPEAVLTNEQWSTARAAIQSQAARPTDRELHVHVTQVSGSPAETGRFVALALRSVG</sequence>
<dbReference type="RefSeq" id="WP_185718426.1">
    <property type="nucleotide sequence ID" value="NZ_BAAAWI010000001.1"/>
</dbReference>
<dbReference type="SUPFAM" id="SSF53955">
    <property type="entry name" value="Lysozyme-like"/>
    <property type="match status" value="1"/>
</dbReference>
<dbReference type="KEGG" id="ppel:H6H00_26790"/>
<feature type="coiled-coil region" evidence="1">
    <location>
        <begin position="161"/>
        <end position="192"/>
    </location>
</feature>
<dbReference type="EMBL" id="CP060131">
    <property type="protein sequence ID" value="QNG51672.1"/>
    <property type="molecule type" value="Genomic_DNA"/>
</dbReference>
<keyword evidence="1" id="KW-0175">Coiled coil</keyword>
<feature type="transmembrane region" description="Helical" evidence="3">
    <location>
        <begin position="630"/>
        <end position="657"/>
    </location>
</feature>
<dbReference type="SUPFAM" id="SSF48371">
    <property type="entry name" value="ARM repeat"/>
    <property type="match status" value="1"/>
</dbReference>
<dbReference type="InterPro" id="IPR016024">
    <property type="entry name" value="ARM-type_fold"/>
</dbReference>
<evidence type="ECO:0000313" key="4">
    <source>
        <dbReference type="EMBL" id="QNG51672.1"/>
    </source>
</evidence>
<keyword evidence="3" id="KW-0472">Membrane</keyword>
<dbReference type="Proteomes" id="UP000515728">
    <property type="component" value="Chromosome"/>
</dbReference>
<evidence type="ECO:0000256" key="2">
    <source>
        <dbReference type="SAM" id="MobiDB-lite"/>
    </source>
</evidence>
<keyword evidence="3" id="KW-1133">Transmembrane helix</keyword>
<feature type="transmembrane region" description="Helical" evidence="3">
    <location>
        <begin position="565"/>
        <end position="591"/>
    </location>
</feature>
<feature type="transmembrane region" description="Helical" evidence="3">
    <location>
        <begin position="536"/>
        <end position="558"/>
    </location>
</feature>
<feature type="region of interest" description="Disordered" evidence="2">
    <location>
        <begin position="246"/>
        <end position="306"/>
    </location>
</feature>
<gene>
    <name evidence="4" type="ORF">H6H00_26790</name>
</gene>
<evidence type="ECO:0000313" key="5">
    <source>
        <dbReference type="Proteomes" id="UP000515728"/>
    </source>
</evidence>
<proteinExistence type="predicted"/>
<name>A0A7G7MFW1_9PSEU</name>
<keyword evidence="5" id="KW-1185">Reference proteome</keyword>
<evidence type="ECO:0000256" key="1">
    <source>
        <dbReference type="SAM" id="Coils"/>
    </source>
</evidence>
<dbReference type="InterPro" id="IPR023346">
    <property type="entry name" value="Lysozyme-like_dom_sf"/>
</dbReference>
<evidence type="ECO:0008006" key="6">
    <source>
        <dbReference type="Google" id="ProtNLM"/>
    </source>
</evidence>
<reference evidence="4 5" key="1">
    <citation type="submission" date="2020-08" db="EMBL/GenBank/DDBJ databases">
        <authorList>
            <person name="Mo P."/>
        </authorList>
    </citation>
    <scope>NUCLEOTIDE SEQUENCE [LARGE SCALE GENOMIC DNA]</scope>
    <source>
        <strain evidence="4 5">CGMCC 4.1532</strain>
    </source>
</reference>
<accession>A0A7G7MFW1</accession>
<feature type="compositionally biased region" description="Basic and acidic residues" evidence="2">
    <location>
        <begin position="273"/>
        <end position="284"/>
    </location>
</feature>
<feature type="transmembrane region" description="Helical" evidence="3">
    <location>
        <begin position="597"/>
        <end position="618"/>
    </location>
</feature>
<evidence type="ECO:0000256" key="3">
    <source>
        <dbReference type="SAM" id="Phobius"/>
    </source>
</evidence>
<protein>
    <recommendedName>
        <fullName evidence="6">Transglycosylase SLT domain-containing protein</fullName>
    </recommendedName>
</protein>
<organism evidence="4 5">
    <name type="scientific">Pseudonocardia petroleophila</name>
    <dbReference type="NCBI Taxonomy" id="37331"/>
    <lineage>
        <taxon>Bacteria</taxon>
        <taxon>Bacillati</taxon>
        <taxon>Actinomycetota</taxon>
        <taxon>Actinomycetes</taxon>
        <taxon>Pseudonocardiales</taxon>
        <taxon>Pseudonocardiaceae</taxon>
        <taxon>Pseudonocardia</taxon>
    </lineage>
</organism>
<dbReference type="CDD" id="cd13402">
    <property type="entry name" value="LT_TF-like"/>
    <property type="match status" value="1"/>
</dbReference>